<dbReference type="GO" id="GO:0042910">
    <property type="term" value="F:xenobiotic transmembrane transporter activity"/>
    <property type="evidence" value="ECO:0007669"/>
    <property type="project" value="InterPro"/>
</dbReference>
<feature type="transmembrane region" description="Helical" evidence="2">
    <location>
        <begin position="21"/>
        <end position="42"/>
    </location>
</feature>
<dbReference type="OrthoDB" id="783419at2759"/>
<dbReference type="GO" id="GO:0016020">
    <property type="term" value="C:membrane"/>
    <property type="evidence" value="ECO:0007669"/>
    <property type="project" value="InterPro"/>
</dbReference>
<proteinExistence type="inferred from homology"/>
<dbReference type="Pfam" id="PF01554">
    <property type="entry name" value="MatE"/>
    <property type="match status" value="1"/>
</dbReference>
<comment type="similarity">
    <text evidence="1">Belongs to the multi antimicrobial extrusion (MATE) (TC 2.A.66.1) family.</text>
</comment>
<dbReference type="AlphaFoldDB" id="A0A8K0IE29"/>
<keyword evidence="4" id="KW-1185">Reference proteome</keyword>
<comment type="caution">
    <text evidence="3">The sequence shown here is derived from an EMBL/GenBank/DDBJ whole genome shotgun (WGS) entry which is preliminary data.</text>
</comment>
<dbReference type="Proteomes" id="UP000797356">
    <property type="component" value="Chromosome 6"/>
</dbReference>
<feature type="transmembrane region" description="Helical" evidence="2">
    <location>
        <begin position="48"/>
        <end position="70"/>
    </location>
</feature>
<evidence type="ECO:0000256" key="1">
    <source>
        <dbReference type="ARBA" id="ARBA00010199"/>
    </source>
</evidence>
<protein>
    <submittedName>
        <fullName evidence="3">Uncharacterized protein</fullName>
    </submittedName>
</protein>
<keyword evidence="2" id="KW-0812">Transmembrane</keyword>
<gene>
    <name evidence="3" type="ORF">COCNU_06G019960</name>
</gene>
<sequence>MGRQVAKVRDESKKMWHIGGAAILMGVLQFSIGFVTVAFAGHLGAVELAAVSIAQNVVEGFAYGILAMLAEERIRTWGGQHESPQALPE</sequence>
<name>A0A8K0IE29_COCNU</name>
<reference evidence="3" key="2">
    <citation type="submission" date="2019-07" db="EMBL/GenBank/DDBJ databases">
        <authorList>
            <person name="Yang Y."/>
            <person name="Bocs S."/>
            <person name="Baudouin L."/>
        </authorList>
    </citation>
    <scope>NUCLEOTIDE SEQUENCE</scope>
    <source>
        <tissue evidence="3">Spear leaf of Hainan Tall coconut</tissue>
    </source>
</reference>
<dbReference type="EMBL" id="CM017877">
    <property type="protein sequence ID" value="KAG1348167.1"/>
    <property type="molecule type" value="Genomic_DNA"/>
</dbReference>
<dbReference type="InterPro" id="IPR002528">
    <property type="entry name" value="MATE_fam"/>
</dbReference>
<evidence type="ECO:0000256" key="2">
    <source>
        <dbReference type="SAM" id="Phobius"/>
    </source>
</evidence>
<evidence type="ECO:0000313" key="4">
    <source>
        <dbReference type="Proteomes" id="UP000797356"/>
    </source>
</evidence>
<evidence type="ECO:0000313" key="3">
    <source>
        <dbReference type="EMBL" id="KAG1348167.1"/>
    </source>
</evidence>
<keyword evidence="2" id="KW-1133">Transmembrane helix</keyword>
<dbReference type="GO" id="GO:0015297">
    <property type="term" value="F:antiporter activity"/>
    <property type="evidence" value="ECO:0007669"/>
    <property type="project" value="InterPro"/>
</dbReference>
<accession>A0A8K0IE29</accession>
<keyword evidence="2" id="KW-0472">Membrane</keyword>
<organism evidence="3 4">
    <name type="scientific">Cocos nucifera</name>
    <name type="common">Coconut palm</name>
    <dbReference type="NCBI Taxonomy" id="13894"/>
    <lineage>
        <taxon>Eukaryota</taxon>
        <taxon>Viridiplantae</taxon>
        <taxon>Streptophyta</taxon>
        <taxon>Embryophyta</taxon>
        <taxon>Tracheophyta</taxon>
        <taxon>Spermatophyta</taxon>
        <taxon>Magnoliopsida</taxon>
        <taxon>Liliopsida</taxon>
        <taxon>Arecaceae</taxon>
        <taxon>Arecoideae</taxon>
        <taxon>Cocoseae</taxon>
        <taxon>Attaleinae</taxon>
        <taxon>Cocos</taxon>
    </lineage>
</organism>
<reference evidence="3" key="1">
    <citation type="journal article" date="2017" name="Gigascience">
        <title>The genome draft of coconut (Cocos nucifera).</title>
        <authorList>
            <person name="Xiao Y."/>
            <person name="Xu P."/>
            <person name="Fan H."/>
            <person name="Baudouin L."/>
            <person name="Xia W."/>
            <person name="Bocs S."/>
            <person name="Xu J."/>
            <person name="Li Q."/>
            <person name="Guo A."/>
            <person name="Zhou L."/>
            <person name="Li J."/>
            <person name="Wu Y."/>
            <person name="Ma Z."/>
            <person name="Armero A."/>
            <person name="Issali A.E."/>
            <person name="Liu N."/>
            <person name="Peng M."/>
            <person name="Yang Y."/>
        </authorList>
    </citation>
    <scope>NUCLEOTIDE SEQUENCE</scope>
    <source>
        <tissue evidence="3">Spear leaf of Hainan Tall coconut</tissue>
    </source>
</reference>